<reference evidence="2 3" key="1">
    <citation type="journal article" date="2011" name="J. Gen. Appl. Microbiol.">
        <title>Draft genome sequencing of the enigmatic basidiomycete Mixia osmundae.</title>
        <authorList>
            <person name="Nishida H."/>
            <person name="Nagatsuka Y."/>
            <person name="Sugiyama J."/>
        </authorList>
    </citation>
    <scope>NUCLEOTIDE SEQUENCE [LARGE SCALE GENOMIC DNA]</scope>
    <source>
        <strain evidence="3">CBS 9802 / IAM 14324 / JCM 22182 / KY 12970</strain>
    </source>
</reference>
<dbReference type="GO" id="GO:0003712">
    <property type="term" value="F:transcription coregulator activity"/>
    <property type="evidence" value="ECO:0007669"/>
    <property type="project" value="InterPro"/>
</dbReference>
<reference evidence="2 3" key="2">
    <citation type="journal article" date="2012" name="Open Biol.">
        <title>Characteristics of nucleosomes and linker DNA regions on the genome of the basidiomycete Mixia osmundae revealed by mono- and dinucleosome mapping.</title>
        <authorList>
            <person name="Nishida H."/>
            <person name="Kondo S."/>
            <person name="Matsumoto T."/>
            <person name="Suzuki Y."/>
            <person name="Yoshikawa H."/>
            <person name="Taylor T.D."/>
            <person name="Sugiyama J."/>
        </authorList>
    </citation>
    <scope>NUCLEOTIDE SEQUENCE [LARGE SCALE GENOMIC DNA]</scope>
    <source>
        <strain evidence="3">CBS 9802 / IAM 14324 / JCM 22182 / KY 12970</strain>
    </source>
</reference>
<keyword evidence="3" id="KW-1185">Reference proteome</keyword>
<proteinExistence type="predicted"/>
<dbReference type="EMBL" id="BABT02000037">
    <property type="protein sequence ID" value="GAA94494.1"/>
    <property type="molecule type" value="Genomic_DNA"/>
</dbReference>
<accession>G7DV84</accession>
<dbReference type="GO" id="GO:0016592">
    <property type="term" value="C:mediator complex"/>
    <property type="evidence" value="ECO:0007669"/>
    <property type="project" value="InterPro"/>
</dbReference>
<name>G7DV84_MIXOS</name>
<dbReference type="InParanoid" id="G7DV84"/>
<evidence type="ECO:0000313" key="3">
    <source>
        <dbReference type="Proteomes" id="UP000009131"/>
    </source>
</evidence>
<feature type="region of interest" description="Disordered" evidence="1">
    <location>
        <begin position="1"/>
        <end position="35"/>
    </location>
</feature>
<dbReference type="RefSeq" id="XP_014570718.1">
    <property type="nucleotide sequence ID" value="XM_014715232.1"/>
</dbReference>
<organism evidence="2 3">
    <name type="scientific">Mixia osmundae (strain CBS 9802 / IAM 14324 / JCM 22182 / KY 12970)</name>
    <dbReference type="NCBI Taxonomy" id="764103"/>
    <lineage>
        <taxon>Eukaryota</taxon>
        <taxon>Fungi</taxon>
        <taxon>Dikarya</taxon>
        <taxon>Basidiomycota</taxon>
        <taxon>Pucciniomycotina</taxon>
        <taxon>Mixiomycetes</taxon>
        <taxon>Mixiales</taxon>
        <taxon>Mixiaceae</taxon>
        <taxon>Mixia</taxon>
    </lineage>
</organism>
<evidence type="ECO:0000313" key="2">
    <source>
        <dbReference type="EMBL" id="GAA94494.1"/>
    </source>
</evidence>
<sequence>MRLLVEPVPARVAPSKPATDDGSPKGVTSAANDKDVPKVAADTSVALEDAELDLEAHAQAQIIYREPMLTRIIRERGDFGKLTAQAVQDGRAEPLVLRQAQRLANAAQDKGSITDEALREMRNDMLASLGQAYGELSTAMDLINVILYPLNALRPNPPLDALPLQPGALSVSVMTPILPPPRPSAQAAQTAIALGTISETCTNVSRSFHEAAQRLGTLAGSSETSFKRMLEWRDRGHRIEAAPVQNDVRSGQPPTNRQLDRVSRNVLAPCAYVECDRKRRRIHGVFKRSKETAEHDFDIPRRTARLRISVKSADQTTSTYSRPVLAEDASQAAALEYEHANILDDELWDCLRAELQSLSQTYDTDIEPELMSAHLPTGASLTISDTDDPPDNPELAKLVYSLLLMRYLTRLRDRRSISSREVVVVKPVLQLLGMLERINQVTSTCKTVLDHLTACRFTRYAIDVHHLAGKEDLSALLSQAHPNGDLTTLLDLTRDGVPVLTISVGLDTVSILQPTRAMAIDSKAQLELALQAAVPALVCQEIGNHLKAKGIPFKSTSSREIRTATESGGQRTFRIAYSLAIEQYNAILCIGQIVSYVALLRAVPDGFCLCVLLRVRIP</sequence>
<dbReference type="AlphaFoldDB" id="G7DV84"/>
<dbReference type="Proteomes" id="UP000009131">
    <property type="component" value="Unassembled WGS sequence"/>
</dbReference>
<dbReference type="HOGENOM" id="CLU_442174_0_0_1"/>
<dbReference type="eggNOG" id="ENOG502S63G">
    <property type="taxonomic scope" value="Eukaryota"/>
</dbReference>
<evidence type="ECO:0000256" key="1">
    <source>
        <dbReference type="SAM" id="MobiDB-lite"/>
    </source>
</evidence>
<dbReference type="GO" id="GO:0006357">
    <property type="term" value="P:regulation of transcription by RNA polymerase II"/>
    <property type="evidence" value="ECO:0007669"/>
    <property type="project" value="InterPro"/>
</dbReference>
<dbReference type="STRING" id="764103.G7DV84"/>
<comment type="caution">
    <text evidence="2">The sequence shown here is derived from an EMBL/GenBank/DDBJ whole genome shotgun (WGS) entry which is preliminary data.</text>
</comment>
<gene>
    <name evidence="2" type="primary">Mo01146</name>
    <name evidence="2" type="ORF">E5Q_01146</name>
</gene>
<protein>
    <submittedName>
        <fullName evidence="2">Uncharacterized protein</fullName>
    </submittedName>
</protein>